<gene>
    <name evidence="9" type="ORF">K489DRAFT_43061</name>
</gene>
<comment type="catalytic activity">
    <reaction evidence="6">
        <text>L-seryl-[protein] + ATP = O-phospho-L-seryl-[protein] + ADP + H(+)</text>
        <dbReference type="Rhea" id="RHEA:17989"/>
        <dbReference type="Rhea" id="RHEA-COMP:9863"/>
        <dbReference type="Rhea" id="RHEA-COMP:11604"/>
        <dbReference type="ChEBI" id="CHEBI:15378"/>
        <dbReference type="ChEBI" id="CHEBI:29999"/>
        <dbReference type="ChEBI" id="CHEBI:30616"/>
        <dbReference type="ChEBI" id="CHEBI:83421"/>
        <dbReference type="ChEBI" id="CHEBI:456216"/>
        <dbReference type="EC" id="2.7.11.22"/>
    </reaction>
</comment>
<dbReference type="Gene3D" id="3.30.200.20">
    <property type="entry name" value="Phosphorylase Kinase, domain 1"/>
    <property type="match status" value="1"/>
</dbReference>
<evidence type="ECO:0000256" key="1">
    <source>
        <dbReference type="ARBA" id="ARBA00006485"/>
    </source>
</evidence>
<dbReference type="Pfam" id="PF00069">
    <property type="entry name" value="Pkinase"/>
    <property type="match status" value="1"/>
</dbReference>
<evidence type="ECO:0000313" key="9">
    <source>
        <dbReference type="RefSeq" id="XP_033457837.1"/>
    </source>
</evidence>
<dbReference type="GeneID" id="54366220"/>
<dbReference type="InterPro" id="IPR050108">
    <property type="entry name" value="CDK"/>
</dbReference>
<dbReference type="GO" id="GO:0010389">
    <property type="term" value="P:regulation of G2/M transition of mitotic cell cycle"/>
    <property type="evidence" value="ECO:0007669"/>
    <property type="project" value="TreeGrafter"/>
</dbReference>
<dbReference type="AlphaFoldDB" id="A0A6J3LYG3"/>
<reference evidence="9" key="3">
    <citation type="submission" date="2025-08" db="UniProtKB">
        <authorList>
            <consortium name="RefSeq"/>
        </authorList>
    </citation>
    <scope>IDENTIFICATION</scope>
    <source>
        <strain evidence="9">CBS 342.82</strain>
    </source>
</reference>
<dbReference type="GO" id="GO:0004693">
    <property type="term" value="F:cyclin-dependent protein serine/threonine kinase activity"/>
    <property type="evidence" value="ECO:0007669"/>
    <property type="project" value="UniProtKB-EC"/>
</dbReference>
<evidence type="ECO:0000256" key="3">
    <source>
        <dbReference type="ARBA" id="ARBA00022741"/>
    </source>
</evidence>
<dbReference type="GO" id="GO:0030332">
    <property type="term" value="F:cyclin binding"/>
    <property type="evidence" value="ECO:0007669"/>
    <property type="project" value="TreeGrafter"/>
</dbReference>
<dbReference type="OrthoDB" id="413582at2759"/>
<evidence type="ECO:0000256" key="2">
    <source>
        <dbReference type="ARBA" id="ARBA00012425"/>
    </source>
</evidence>
<protein>
    <recommendedName>
        <fullName evidence="2">cyclin-dependent kinase</fullName>
        <ecNumber evidence="2">2.7.11.22</ecNumber>
    </recommendedName>
</protein>
<proteinExistence type="inferred from homology"/>
<dbReference type="GO" id="GO:0010468">
    <property type="term" value="P:regulation of gene expression"/>
    <property type="evidence" value="ECO:0007669"/>
    <property type="project" value="TreeGrafter"/>
</dbReference>
<sequence>MAHEWTKDLSFSDRLAATSKILVAYKTAHPGGEAAEAGKYARSAEEDCRRHALSMTEYHELVSKSVSLLQNAVPPSAEALEDHHQDEHIFPNLPNTGATIGRYTHASHHSDGLFSEVFRAVDSEPGLGSPNSTKVVALKITTPAVMTPPHNAIREARILGAAKGSTVIPLLETFQQSGGRFVLVFPFMPHDLGTLLEQGYFRKHQTISSVSAHPRRVILRDLFTGLKHLHSLGILHRDIKPGNILLASPQGPAYLADFGIAWMPGDRDSEPDAEKILDVGTTSYRAPELLFGCTDYGVGVDLWAAGCVAAQLVRDDAHRPLFDAGDMGSELALIKSIFTTLGTPDDEGRMWPETLVPGRIPDWGKMRFKHFSPLSWSDEILVGADEFAVDLVRTLVVYESGSRLSASDVSVCLFSRA</sequence>
<name>A0A6J3LYG3_9PEZI</name>
<dbReference type="RefSeq" id="XP_033457837.1">
    <property type="nucleotide sequence ID" value="XM_033608420.1"/>
</dbReference>
<dbReference type="GO" id="GO:0000307">
    <property type="term" value="C:cyclin-dependent protein kinase holoenzyme complex"/>
    <property type="evidence" value="ECO:0007669"/>
    <property type="project" value="TreeGrafter"/>
</dbReference>
<dbReference type="PROSITE" id="PS00108">
    <property type="entry name" value="PROTEIN_KINASE_ST"/>
    <property type="match status" value="1"/>
</dbReference>
<dbReference type="SMART" id="SM00220">
    <property type="entry name" value="S_TKc"/>
    <property type="match status" value="1"/>
</dbReference>
<keyword evidence="9" id="KW-0418">Kinase</keyword>
<dbReference type="SUPFAM" id="SSF56112">
    <property type="entry name" value="Protein kinase-like (PK-like)"/>
    <property type="match status" value="1"/>
</dbReference>
<evidence type="ECO:0000256" key="5">
    <source>
        <dbReference type="ARBA" id="ARBA00047811"/>
    </source>
</evidence>
<dbReference type="Proteomes" id="UP000504637">
    <property type="component" value="Unplaced"/>
</dbReference>
<dbReference type="GO" id="GO:0005634">
    <property type="term" value="C:nucleus"/>
    <property type="evidence" value="ECO:0007669"/>
    <property type="project" value="TreeGrafter"/>
</dbReference>
<dbReference type="EC" id="2.7.11.22" evidence="2"/>
<evidence type="ECO:0000313" key="8">
    <source>
        <dbReference type="Proteomes" id="UP000504637"/>
    </source>
</evidence>
<dbReference type="Gene3D" id="1.10.510.10">
    <property type="entry name" value="Transferase(Phosphotransferase) domain 1"/>
    <property type="match status" value="1"/>
</dbReference>
<dbReference type="InterPro" id="IPR011009">
    <property type="entry name" value="Kinase-like_dom_sf"/>
</dbReference>
<dbReference type="InterPro" id="IPR000719">
    <property type="entry name" value="Prot_kinase_dom"/>
</dbReference>
<accession>A0A6J3LYG3</accession>
<dbReference type="PANTHER" id="PTHR24056:SF576">
    <property type="entry name" value="SERINE_THREONINE-PROTEIN KINASE CSK1"/>
    <property type="match status" value="1"/>
</dbReference>
<feature type="domain" description="Protein kinase" evidence="7">
    <location>
        <begin position="103"/>
        <end position="417"/>
    </location>
</feature>
<evidence type="ECO:0000256" key="4">
    <source>
        <dbReference type="ARBA" id="ARBA00022840"/>
    </source>
</evidence>
<reference evidence="9" key="2">
    <citation type="submission" date="2020-04" db="EMBL/GenBank/DDBJ databases">
        <authorList>
            <consortium name="NCBI Genome Project"/>
        </authorList>
    </citation>
    <scope>NUCLEOTIDE SEQUENCE</scope>
    <source>
        <strain evidence="9">CBS 342.82</strain>
    </source>
</reference>
<evidence type="ECO:0000259" key="7">
    <source>
        <dbReference type="PROSITE" id="PS50011"/>
    </source>
</evidence>
<keyword evidence="8" id="KW-1185">Reference proteome</keyword>
<keyword evidence="3" id="KW-0547">Nucleotide-binding</keyword>
<keyword evidence="9" id="KW-0808">Transferase</keyword>
<dbReference type="InterPro" id="IPR008271">
    <property type="entry name" value="Ser/Thr_kinase_AS"/>
</dbReference>
<comment type="similarity">
    <text evidence="1">Belongs to the protein kinase superfamily. CMGC Ser/Thr protein kinase family. CDC2/CDKX subfamily.</text>
</comment>
<dbReference type="PROSITE" id="PS50011">
    <property type="entry name" value="PROTEIN_KINASE_DOM"/>
    <property type="match status" value="1"/>
</dbReference>
<reference evidence="9" key="1">
    <citation type="submission" date="2020-01" db="EMBL/GenBank/DDBJ databases">
        <authorList>
            <consortium name="DOE Joint Genome Institute"/>
            <person name="Haridas S."/>
            <person name="Albert R."/>
            <person name="Binder M."/>
            <person name="Bloem J."/>
            <person name="Labutti K."/>
            <person name="Salamov A."/>
            <person name="Andreopoulos B."/>
            <person name="Baker S.E."/>
            <person name="Barry K."/>
            <person name="Bills G."/>
            <person name="Bluhm B.H."/>
            <person name="Cannon C."/>
            <person name="Castanera R."/>
            <person name="Culley D.E."/>
            <person name="Daum C."/>
            <person name="Ezra D."/>
            <person name="Gonzalez J.B."/>
            <person name="Henrissat B."/>
            <person name="Kuo A."/>
            <person name="Liang C."/>
            <person name="Lipzen A."/>
            <person name="Lutzoni F."/>
            <person name="Magnuson J."/>
            <person name="Mondo S."/>
            <person name="Nolan M."/>
            <person name="Ohm R."/>
            <person name="Pangilinan J."/>
            <person name="Park H.-J."/>
            <person name="Ramirez L."/>
            <person name="Alfaro M."/>
            <person name="Sun H."/>
            <person name="Tritt A."/>
            <person name="Yoshinaga Y."/>
            <person name="Zwiers L.-H."/>
            <person name="Turgeon B.G."/>
            <person name="Goodwin S.B."/>
            <person name="Spatafora J.W."/>
            <person name="Crous P.W."/>
            <person name="Grigoriev I.V."/>
        </authorList>
    </citation>
    <scope>NUCLEOTIDE SEQUENCE</scope>
    <source>
        <strain evidence="9">CBS 342.82</strain>
    </source>
</reference>
<evidence type="ECO:0000256" key="6">
    <source>
        <dbReference type="ARBA" id="ARBA00048367"/>
    </source>
</evidence>
<dbReference type="PANTHER" id="PTHR24056">
    <property type="entry name" value="CELL DIVISION PROTEIN KINASE"/>
    <property type="match status" value="1"/>
</dbReference>
<dbReference type="GO" id="GO:0005524">
    <property type="term" value="F:ATP binding"/>
    <property type="evidence" value="ECO:0007669"/>
    <property type="project" value="UniProtKB-KW"/>
</dbReference>
<dbReference type="GO" id="GO:0000082">
    <property type="term" value="P:G1/S transition of mitotic cell cycle"/>
    <property type="evidence" value="ECO:0007669"/>
    <property type="project" value="TreeGrafter"/>
</dbReference>
<organism evidence="9">
    <name type="scientific">Dissoconium aciculare CBS 342.82</name>
    <dbReference type="NCBI Taxonomy" id="1314786"/>
    <lineage>
        <taxon>Eukaryota</taxon>
        <taxon>Fungi</taxon>
        <taxon>Dikarya</taxon>
        <taxon>Ascomycota</taxon>
        <taxon>Pezizomycotina</taxon>
        <taxon>Dothideomycetes</taxon>
        <taxon>Dothideomycetidae</taxon>
        <taxon>Mycosphaerellales</taxon>
        <taxon>Dissoconiaceae</taxon>
        <taxon>Dissoconium</taxon>
    </lineage>
</organism>
<dbReference type="GO" id="GO:0005737">
    <property type="term" value="C:cytoplasm"/>
    <property type="evidence" value="ECO:0007669"/>
    <property type="project" value="TreeGrafter"/>
</dbReference>
<keyword evidence="4" id="KW-0067">ATP-binding</keyword>
<comment type="catalytic activity">
    <reaction evidence="5">
        <text>L-threonyl-[protein] + ATP = O-phospho-L-threonyl-[protein] + ADP + H(+)</text>
        <dbReference type="Rhea" id="RHEA:46608"/>
        <dbReference type="Rhea" id="RHEA-COMP:11060"/>
        <dbReference type="Rhea" id="RHEA-COMP:11605"/>
        <dbReference type="ChEBI" id="CHEBI:15378"/>
        <dbReference type="ChEBI" id="CHEBI:30013"/>
        <dbReference type="ChEBI" id="CHEBI:30616"/>
        <dbReference type="ChEBI" id="CHEBI:61977"/>
        <dbReference type="ChEBI" id="CHEBI:456216"/>
        <dbReference type="EC" id="2.7.11.22"/>
    </reaction>
</comment>
<dbReference type="GO" id="GO:0007165">
    <property type="term" value="P:signal transduction"/>
    <property type="evidence" value="ECO:0007669"/>
    <property type="project" value="TreeGrafter"/>
</dbReference>